<dbReference type="Proteomes" id="UP001222118">
    <property type="component" value="Chromosome"/>
</dbReference>
<name>A0ABY7YW75_9HYPH</name>
<reference evidence="1 2" key="1">
    <citation type="submission" date="2023-02" db="EMBL/GenBank/DDBJ databases">
        <title>Devosia chondri sp. nov., isolated from the phycosphere of marine algae.</title>
        <authorList>
            <person name="Kim J.M."/>
            <person name="Lee J.K."/>
            <person name="Choi B.J."/>
            <person name="Bayburt H."/>
            <person name="Jeon C.O."/>
        </authorList>
    </citation>
    <scope>NUCLEOTIDE SEQUENCE [LARGE SCALE GENOMIC DNA]</scope>
    <source>
        <strain evidence="1 2">G2-5</strain>
    </source>
</reference>
<accession>A0ABY7YW75</accession>
<evidence type="ECO:0000313" key="1">
    <source>
        <dbReference type="EMBL" id="WDR05564.1"/>
    </source>
</evidence>
<evidence type="ECO:0000313" key="2">
    <source>
        <dbReference type="Proteomes" id="UP001222118"/>
    </source>
</evidence>
<evidence type="ECO:0008006" key="3">
    <source>
        <dbReference type="Google" id="ProtNLM"/>
    </source>
</evidence>
<organism evidence="1 2">
    <name type="scientific">Devosia rhodophyticola</name>
    <dbReference type="NCBI Taxonomy" id="3026423"/>
    <lineage>
        <taxon>Bacteria</taxon>
        <taxon>Pseudomonadati</taxon>
        <taxon>Pseudomonadota</taxon>
        <taxon>Alphaproteobacteria</taxon>
        <taxon>Hyphomicrobiales</taxon>
        <taxon>Devosiaceae</taxon>
        <taxon>Devosia</taxon>
    </lineage>
</organism>
<keyword evidence="2" id="KW-1185">Reference proteome</keyword>
<protein>
    <recommendedName>
        <fullName evidence="3">TerB family tellurite resistance protein</fullName>
    </recommendedName>
</protein>
<gene>
    <name evidence="1" type="ORF">PSQ90_15000</name>
</gene>
<sequence>MAQIMMMTLMVGPEGKILEKHIGIRDAIRKNFDEGTPPAVAATHVAAALMSYAIEQDDDTVRKQIVEQLLAQWSVLGPAEQREISRQLTGGTLNQDMLLTRCQWLLIRGQDLLMEEKIELHDFRILKDSIYGPLKGEPSNTRMLDRVDEALDAAFGPRV</sequence>
<proteinExistence type="predicted"/>
<dbReference type="RefSeq" id="WP_282211083.1">
    <property type="nucleotide sequence ID" value="NZ_CP118247.1"/>
</dbReference>
<dbReference type="EMBL" id="CP118247">
    <property type="protein sequence ID" value="WDR05564.1"/>
    <property type="molecule type" value="Genomic_DNA"/>
</dbReference>